<keyword evidence="5" id="KW-1185">Reference proteome</keyword>
<feature type="region of interest" description="Disordered" evidence="3">
    <location>
        <begin position="129"/>
        <end position="150"/>
    </location>
</feature>
<evidence type="ECO:0008006" key="6">
    <source>
        <dbReference type="Google" id="ProtNLM"/>
    </source>
</evidence>
<reference evidence="4" key="1">
    <citation type="submission" date="2021-06" db="EMBL/GenBank/DDBJ databases">
        <authorList>
            <consortium name="DOE Joint Genome Institute"/>
            <person name="Mondo S.J."/>
            <person name="Amses K.R."/>
            <person name="Simmons D.R."/>
            <person name="Longcore J.E."/>
            <person name="Seto K."/>
            <person name="Alves G.H."/>
            <person name="Bonds A.E."/>
            <person name="Quandt C.A."/>
            <person name="Davis W.J."/>
            <person name="Chang Y."/>
            <person name="Letcher P.M."/>
            <person name="Powell M.J."/>
            <person name="Kuo A."/>
            <person name="Labutti K."/>
            <person name="Pangilinan J."/>
            <person name="Andreopoulos W."/>
            <person name="Tritt A."/>
            <person name="Riley R."/>
            <person name="Hundley H."/>
            <person name="Johnson J."/>
            <person name="Lipzen A."/>
            <person name="Barry K."/>
            <person name="Berbee M.L."/>
            <person name="Buchler N.E."/>
            <person name="Grigoriev I.V."/>
            <person name="Spatafora J.W."/>
            <person name="Stajich J.E."/>
            <person name="James T.Y."/>
        </authorList>
    </citation>
    <scope>NUCLEOTIDE SEQUENCE</scope>
    <source>
        <strain evidence="4">AG</strain>
    </source>
</reference>
<organism evidence="4 5">
    <name type="scientific">Umbelopsis ramanniana AG</name>
    <dbReference type="NCBI Taxonomy" id="1314678"/>
    <lineage>
        <taxon>Eukaryota</taxon>
        <taxon>Fungi</taxon>
        <taxon>Fungi incertae sedis</taxon>
        <taxon>Mucoromycota</taxon>
        <taxon>Mucoromycotina</taxon>
        <taxon>Umbelopsidomycetes</taxon>
        <taxon>Umbelopsidales</taxon>
        <taxon>Umbelopsidaceae</taxon>
        <taxon>Umbelopsis</taxon>
    </lineage>
</organism>
<comment type="similarity">
    <text evidence="1">Belongs to the PPR family. P subfamily.</text>
</comment>
<sequence length="866" mass="98908">MPPSLALPSPGSKSVTTILSYRRTWVMLQKTLLSSFDTPVPRHMTTWTKQHHSRKSSKPRSNYSTSRHPTASLCTKSIGNILDPHQKHHALDTSTQSLFRGTGSSRRFRSSQAAKVTSVQLEGEETINKQQPKGATMPSHGSIYQRNINESGHSPTICASKALYQRWRQFRYSRTEDFDKMLMDLSQRGYELTPLQQFKILRGALYQIPEQNCQMTWKVYQRLIERGLDSFMEGNNYSRLLNNLKYGKSSDTVQRMLSVLDRMEKADPTMPCSYHYSQILFALSRHGQVQKVRDLMIDMHDKHLALSSSHYTSLGVACLNAQPDTFSIDDIIADFSHAATVDRIIPERQACNIIVELLCRRCELPRAIKFLQSMEDAAVDAGRLSPDARMYTEPDVYTYTSLIAGFCRMGDLKAAKRVLDDMTQAKVSPNIVTYAILANGYLQHRKTKEALSYIEHMRLVESTAKHPVYMALMVKALALDMRKVAEDLYKALNVEISGNWNALDNMQRSAYVLMKLANGNTRGVQSRFRHYLQHQPELINSVMVNHLIRSLGMKGDIKGVEEAFSWFDSTSGSRHKLERTRYTYHHYVQALFDCQQTEKAFDAVTDMKTRGFSVDALTYAIIIKGLVANRELETAWKMFEIMKQDCTTQIEPNEKTAYARDSPFIRAISSIMSGLVDSDLGKQSDSMNEHTRDANLLADTFTELRDMDSMPMTPQAKDTHNKAQPGIQRAFAMFRDLQSSRITRPNVYTYSIIIAGFAKHDIRRAMQIFQHMLADGIPPNDVVYTALIQGFAIARDAKGALALFEDMRQREIEPNQFTWHYLLRAMLRSGVDKEYVDQVGHASRNGLPYKPRKHRTKKWELLAYVN</sequence>
<feature type="repeat" description="PPR" evidence="2">
    <location>
        <begin position="780"/>
        <end position="814"/>
    </location>
</feature>
<dbReference type="NCBIfam" id="TIGR00756">
    <property type="entry name" value="PPR"/>
    <property type="match status" value="4"/>
</dbReference>
<comment type="caution">
    <text evidence="4">The sequence shown here is derived from an EMBL/GenBank/DDBJ whole genome shotgun (WGS) entry which is preliminary data.</text>
</comment>
<evidence type="ECO:0000256" key="1">
    <source>
        <dbReference type="ARBA" id="ARBA00007626"/>
    </source>
</evidence>
<dbReference type="EMBL" id="MU620973">
    <property type="protein sequence ID" value="KAI8575664.1"/>
    <property type="molecule type" value="Genomic_DNA"/>
</dbReference>
<evidence type="ECO:0000313" key="5">
    <source>
        <dbReference type="Proteomes" id="UP001206595"/>
    </source>
</evidence>
<dbReference type="Pfam" id="PF13041">
    <property type="entry name" value="PPR_2"/>
    <property type="match status" value="3"/>
</dbReference>
<evidence type="ECO:0000256" key="3">
    <source>
        <dbReference type="SAM" id="MobiDB-lite"/>
    </source>
</evidence>
<proteinExistence type="inferred from homology"/>
<dbReference type="InterPro" id="IPR002885">
    <property type="entry name" value="PPR_rpt"/>
</dbReference>
<feature type="repeat" description="PPR" evidence="2">
    <location>
        <begin position="395"/>
        <end position="429"/>
    </location>
</feature>
<dbReference type="InterPro" id="IPR050872">
    <property type="entry name" value="PPR_P_subfamily"/>
</dbReference>
<feature type="repeat" description="PPR" evidence="2">
    <location>
        <begin position="615"/>
        <end position="645"/>
    </location>
</feature>
<dbReference type="Gene3D" id="1.25.40.10">
    <property type="entry name" value="Tetratricopeptide repeat domain"/>
    <property type="match status" value="4"/>
</dbReference>
<dbReference type="PANTHER" id="PTHR46128:SF54">
    <property type="entry name" value="PENTACOTRIPEPTIDE-REPEAT REGION OF PRORP DOMAIN-CONTAINING PROTEIN"/>
    <property type="match status" value="1"/>
</dbReference>
<gene>
    <name evidence="4" type="ORF">K450DRAFT_260580</name>
</gene>
<dbReference type="AlphaFoldDB" id="A0AAD5E2P0"/>
<feature type="region of interest" description="Disordered" evidence="3">
    <location>
        <begin position="45"/>
        <end position="70"/>
    </location>
</feature>
<dbReference type="PANTHER" id="PTHR46128">
    <property type="entry name" value="MITOCHONDRIAL GROUP I INTRON SPLICING FACTOR CCM1"/>
    <property type="match status" value="1"/>
</dbReference>
<protein>
    <recommendedName>
        <fullName evidence="6">Pentacotripeptide-repeat region of PRORP domain-containing protein</fullName>
    </recommendedName>
</protein>
<dbReference type="Pfam" id="PF01535">
    <property type="entry name" value="PPR"/>
    <property type="match status" value="1"/>
</dbReference>
<dbReference type="InterPro" id="IPR011990">
    <property type="entry name" value="TPR-like_helical_dom_sf"/>
</dbReference>
<dbReference type="Proteomes" id="UP001206595">
    <property type="component" value="Unassembled WGS sequence"/>
</dbReference>
<dbReference type="RefSeq" id="XP_051440668.1">
    <property type="nucleotide sequence ID" value="XM_051592183.1"/>
</dbReference>
<dbReference type="GeneID" id="75917526"/>
<name>A0AAD5E2P0_UMBRA</name>
<reference evidence="4" key="2">
    <citation type="journal article" date="2022" name="Proc. Natl. Acad. Sci. U.S.A.">
        <title>Diploid-dominant life cycles characterize the early evolution of Fungi.</title>
        <authorList>
            <person name="Amses K.R."/>
            <person name="Simmons D.R."/>
            <person name="Longcore J.E."/>
            <person name="Mondo S.J."/>
            <person name="Seto K."/>
            <person name="Jeronimo G.H."/>
            <person name="Bonds A.E."/>
            <person name="Quandt C.A."/>
            <person name="Davis W.J."/>
            <person name="Chang Y."/>
            <person name="Federici B.A."/>
            <person name="Kuo A."/>
            <person name="LaButti K."/>
            <person name="Pangilinan J."/>
            <person name="Andreopoulos W."/>
            <person name="Tritt A."/>
            <person name="Riley R."/>
            <person name="Hundley H."/>
            <person name="Johnson J."/>
            <person name="Lipzen A."/>
            <person name="Barry K."/>
            <person name="Lang B.F."/>
            <person name="Cuomo C.A."/>
            <person name="Buchler N.E."/>
            <person name="Grigoriev I.V."/>
            <person name="Spatafora J.W."/>
            <person name="Stajich J.E."/>
            <person name="James T.Y."/>
        </authorList>
    </citation>
    <scope>NUCLEOTIDE SEQUENCE</scope>
    <source>
        <strain evidence="4">AG</strain>
    </source>
</reference>
<feature type="compositionally biased region" description="Polar residues" evidence="3">
    <location>
        <begin position="59"/>
        <end position="70"/>
    </location>
</feature>
<evidence type="ECO:0000313" key="4">
    <source>
        <dbReference type="EMBL" id="KAI8575664.1"/>
    </source>
</evidence>
<evidence type="ECO:0000256" key="2">
    <source>
        <dbReference type="PROSITE-ProRule" id="PRU00708"/>
    </source>
</evidence>
<dbReference type="PROSITE" id="PS51375">
    <property type="entry name" value="PPR"/>
    <property type="match status" value="4"/>
</dbReference>
<feature type="compositionally biased region" description="Basic residues" evidence="3">
    <location>
        <begin position="49"/>
        <end position="58"/>
    </location>
</feature>
<feature type="repeat" description="PPR" evidence="2">
    <location>
        <begin position="746"/>
        <end position="779"/>
    </location>
</feature>
<accession>A0AAD5E2P0</accession>